<evidence type="ECO:0000313" key="1">
    <source>
        <dbReference type="EMBL" id="RYR66884.1"/>
    </source>
</evidence>
<comment type="caution">
    <text evidence="1">The sequence shown here is derived from an EMBL/GenBank/DDBJ whole genome shotgun (WGS) entry which is preliminary data.</text>
</comment>
<evidence type="ECO:0000313" key="2">
    <source>
        <dbReference type="Proteomes" id="UP000289738"/>
    </source>
</evidence>
<gene>
    <name evidence="1" type="ORF">Ahy_A03g013035</name>
</gene>
<reference evidence="1 2" key="1">
    <citation type="submission" date="2019-01" db="EMBL/GenBank/DDBJ databases">
        <title>Sequencing of cultivated peanut Arachis hypogaea provides insights into genome evolution and oil improvement.</title>
        <authorList>
            <person name="Chen X."/>
        </authorList>
    </citation>
    <scope>NUCLEOTIDE SEQUENCE [LARGE SCALE GENOMIC DNA]</scope>
    <source>
        <strain evidence="2">cv. Fuhuasheng</strain>
        <tissue evidence="1">Leaves</tissue>
    </source>
</reference>
<proteinExistence type="predicted"/>
<protein>
    <submittedName>
        <fullName evidence="1">Uncharacterized protein</fullName>
    </submittedName>
</protein>
<organism evidence="1 2">
    <name type="scientific">Arachis hypogaea</name>
    <name type="common">Peanut</name>
    <dbReference type="NCBI Taxonomy" id="3818"/>
    <lineage>
        <taxon>Eukaryota</taxon>
        <taxon>Viridiplantae</taxon>
        <taxon>Streptophyta</taxon>
        <taxon>Embryophyta</taxon>
        <taxon>Tracheophyta</taxon>
        <taxon>Spermatophyta</taxon>
        <taxon>Magnoliopsida</taxon>
        <taxon>eudicotyledons</taxon>
        <taxon>Gunneridae</taxon>
        <taxon>Pentapetalae</taxon>
        <taxon>rosids</taxon>
        <taxon>fabids</taxon>
        <taxon>Fabales</taxon>
        <taxon>Fabaceae</taxon>
        <taxon>Papilionoideae</taxon>
        <taxon>50 kb inversion clade</taxon>
        <taxon>dalbergioids sensu lato</taxon>
        <taxon>Dalbergieae</taxon>
        <taxon>Pterocarpus clade</taxon>
        <taxon>Arachis</taxon>
    </lineage>
</organism>
<dbReference type="EMBL" id="SDMP01000003">
    <property type="protein sequence ID" value="RYR66884.1"/>
    <property type="molecule type" value="Genomic_DNA"/>
</dbReference>
<name>A0A445DUL8_ARAHY</name>
<dbReference type="Proteomes" id="UP000289738">
    <property type="component" value="Chromosome A03"/>
</dbReference>
<accession>A0A445DUL8</accession>
<sequence length="106" mass="11790">MYLISHKKNDGSFVNDEAREKSEQLALLQANGSSPTDDAYIKLFRKEHPGHVRGIGFGVCLFQVMKSANSFGGVSSLCNHDFDMAKVRSMEVELQENKVTISLLQV</sequence>
<keyword evidence="2" id="KW-1185">Reference proteome</keyword>
<dbReference type="AlphaFoldDB" id="A0A445DUL8"/>